<reference evidence="2" key="1">
    <citation type="submission" date="2014-11" db="EMBL/GenBank/DDBJ databases">
        <authorList>
            <person name="Amaro Gonzalez C."/>
        </authorList>
    </citation>
    <scope>NUCLEOTIDE SEQUENCE</scope>
</reference>
<dbReference type="EMBL" id="GBXM01043638">
    <property type="protein sequence ID" value="JAH64939.1"/>
    <property type="molecule type" value="Transcribed_RNA"/>
</dbReference>
<name>A0A0E9UGD4_ANGAN</name>
<feature type="compositionally biased region" description="Basic and acidic residues" evidence="1">
    <location>
        <begin position="26"/>
        <end position="44"/>
    </location>
</feature>
<evidence type="ECO:0000256" key="1">
    <source>
        <dbReference type="SAM" id="MobiDB-lite"/>
    </source>
</evidence>
<accession>A0A0E9UGD4</accession>
<protein>
    <submittedName>
        <fullName evidence="2">Uncharacterized protein</fullName>
    </submittedName>
</protein>
<reference evidence="2" key="2">
    <citation type="journal article" date="2015" name="Fish Shellfish Immunol.">
        <title>Early steps in the European eel (Anguilla anguilla)-Vibrio vulnificus interaction in the gills: Role of the RtxA13 toxin.</title>
        <authorList>
            <person name="Callol A."/>
            <person name="Pajuelo D."/>
            <person name="Ebbesson L."/>
            <person name="Teles M."/>
            <person name="MacKenzie S."/>
            <person name="Amaro C."/>
        </authorList>
    </citation>
    <scope>NUCLEOTIDE SEQUENCE</scope>
</reference>
<sequence>MVDEPYDKPPVLARCDVFQHFLSCSDEKARKQGKRKGGEGRDGGSEFLPHHQHPGCPT</sequence>
<organism evidence="2">
    <name type="scientific">Anguilla anguilla</name>
    <name type="common">European freshwater eel</name>
    <name type="synonym">Muraena anguilla</name>
    <dbReference type="NCBI Taxonomy" id="7936"/>
    <lineage>
        <taxon>Eukaryota</taxon>
        <taxon>Metazoa</taxon>
        <taxon>Chordata</taxon>
        <taxon>Craniata</taxon>
        <taxon>Vertebrata</taxon>
        <taxon>Euteleostomi</taxon>
        <taxon>Actinopterygii</taxon>
        <taxon>Neopterygii</taxon>
        <taxon>Teleostei</taxon>
        <taxon>Anguilliformes</taxon>
        <taxon>Anguillidae</taxon>
        <taxon>Anguilla</taxon>
    </lineage>
</organism>
<proteinExistence type="predicted"/>
<dbReference type="AlphaFoldDB" id="A0A0E9UGD4"/>
<feature type="region of interest" description="Disordered" evidence="1">
    <location>
        <begin position="26"/>
        <end position="58"/>
    </location>
</feature>
<evidence type="ECO:0000313" key="2">
    <source>
        <dbReference type="EMBL" id="JAH64939.1"/>
    </source>
</evidence>